<keyword evidence="1 3" id="KW-0378">Hydrolase</keyword>
<dbReference type="InterPro" id="IPR008979">
    <property type="entry name" value="Galactose-bd-like_sf"/>
</dbReference>
<dbReference type="InterPro" id="IPR000383">
    <property type="entry name" value="Xaa-Pro-like_dom"/>
</dbReference>
<accession>A0AAE4L2H7</accession>
<dbReference type="EMBL" id="JARQAI010000023">
    <property type="protein sequence ID" value="MDT2737881.1"/>
    <property type="molecule type" value="Genomic_DNA"/>
</dbReference>
<evidence type="ECO:0000256" key="1">
    <source>
        <dbReference type="ARBA" id="ARBA00022801"/>
    </source>
</evidence>
<dbReference type="Gene3D" id="3.40.50.1820">
    <property type="entry name" value="alpha/beta hydrolase"/>
    <property type="match status" value="1"/>
</dbReference>
<dbReference type="Proteomes" id="UP001180842">
    <property type="component" value="Unassembled WGS sequence"/>
</dbReference>
<dbReference type="Pfam" id="PF08530">
    <property type="entry name" value="PepX_C"/>
    <property type="match status" value="1"/>
</dbReference>
<protein>
    <submittedName>
        <fullName evidence="3">CocE/NonD family hydrolase</fullName>
    </submittedName>
</protein>
<dbReference type="RefSeq" id="WP_311797404.1">
    <property type="nucleotide sequence ID" value="NZ_JARQAI010000023.1"/>
</dbReference>
<gene>
    <name evidence="3" type="ORF">P7H00_12250</name>
</gene>
<evidence type="ECO:0000313" key="4">
    <source>
        <dbReference type="Proteomes" id="UP001180842"/>
    </source>
</evidence>
<dbReference type="InterPro" id="IPR050585">
    <property type="entry name" value="Xaa-Pro_dipeptidyl-ppase/CocE"/>
</dbReference>
<feature type="domain" description="Xaa-Pro dipeptidyl-peptidase C-terminal" evidence="2">
    <location>
        <begin position="291"/>
        <end position="544"/>
    </location>
</feature>
<dbReference type="Gene3D" id="2.60.120.260">
    <property type="entry name" value="Galactose-binding domain-like"/>
    <property type="match status" value="1"/>
</dbReference>
<dbReference type="PANTHER" id="PTHR43056">
    <property type="entry name" value="PEPTIDASE S9 PROLYL OLIGOPEPTIDASE"/>
    <property type="match status" value="1"/>
</dbReference>
<dbReference type="InterPro" id="IPR005674">
    <property type="entry name" value="CocE/Ser_esterase"/>
</dbReference>
<dbReference type="InterPro" id="IPR013736">
    <property type="entry name" value="Xaa-Pro_dipept_C"/>
</dbReference>
<dbReference type="InterPro" id="IPR029058">
    <property type="entry name" value="AB_hydrolase_fold"/>
</dbReference>
<evidence type="ECO:0000259" key="2">
    <source>
        <dbReference type="SMART" id="SM00939"/>
    </source>
</evidence>
<dbReference type="SUPFAM" id="SSF53474">
    <property type="entry name" value="alpha/beta-Hydrolases"/>
    <property type="match status" value="1"/>
</dbReference>
<organism evidence="3 4">
    <name type="scientific">Enterococcus pseudoavium</name>
    <dbReference type="NCBI Taxonomy" id="44007"/>
    <lineage>
        <taxon>Bacteria</taxon>
        <taxon>Bacillati</taxon>
        <taxon>Bacillota</taxon>
        <taxon>Bacilli</taxon>
        <taxon>Lactobacillales</taxon>
        <taxon>Enterococcaceae</taxon>
        <taxon>Enterococcus</taxon>
    </lineage>
</organism>
<dbReference type="NCBIfam" id="TIGR00976">
    <property type="entry name" value="CocE_NonD"/>
    <property type="match status" value="1"/>
</dbReference>
<dbReference type="SUPFAM" id="SSF49785">
    <property type="entry name" value="Galactose-binding domain-like"/>
    <property type="match status" value="1"/>
</dbReference>
<dbReference type="AlphaFoldDB" id="A0AAE4L2H7"/>
<proteinExistence type="predicted"/>
<dbReference type="PANTHER" id="PTHR43056:SF10">
    <property type="entry name" value="COCE_NOND FAMILY, PUTATIVE (AFU_ORTHOLOGUE AFUA_7G00600)-RELATED"/>
    <property type="match status" value="1"/>
</dbReference>
<reference evidence="3" key="1">
    <citation type="submission" date="2023-03" db="EMBL/GenBank/DDBJ databases">
        <authorList>
            <person name="Shen W."/>
            <person name="Cai J."/>
        </authorList>
    </citation>
    <scope>NUCLEOTIDE SEQUENCE</scope>
    <source>
        <strain evidence="3">P69-2</strain>
    </source>
</reference>
<sequence>MLKKIIKDFPYAVKIIENDWLTLSDGTKLSYRLWLPESEEPLPTILEYLPYRKRDGTRGRDNPMHGYFSGHGYNVIRVDIRGTGESDGLLADEYLLQEQDDALEVIEWISQQPWCDGQVAMMGKSWGGFNSLQIAARRPPALKAVMVVGYTDDRYNNDIHYKGGLVLNDNFWWGAIMLGYQSRAIDPEIVGERWRAMWLERLEKMPLWMGNWLEHQTRDEYWQHGSVCEDYSAIEVPIFAVDGYADSYTNTILSLLQGVNVPKKGLLGPWAHVYAHDGVPEPAINFLGEGVRWWDYWLKGKENGVLDGPMLQAWMEDSMIPSTNRPVSKGRWVGIDAWPSKAVTPKDYQLTYGRLVEERQVTEEKVVLHTPLAHTLLANEWMGAGVPGESPGDQRIDNGLAMNFDSAILQEDLEIFGYPRIELKLTSDKPNAMLYASLCDIAPDGSSERVSYGVMNLTHLQGHDKVVHLTPGEEVVAFVDLDCCGHRFKVGHRIRLSLANNAWPMFWPLPEDYSLTLNLNEAIFTLPFFTGEEVDGPDLQPESAELTPTTILSEGKVERKITYDLVNDAWTCITNGIGGVFGEGIYRFDEIDLTVEHNLKRELSVSNRDPLSAHYLITQNMRIGREGWWTNADIWTTQSSDQHYFYLQGQMDVSENEEHVYTKKWKKKIPRNGM</sequence>
<evidence type="ECO:0000313" key="3">
    <source>
        <dbReference type="EMBL" id="MDT2737881.1"/>
    </source>
</evidence>
<name>A0AAE4L2H7_9ENTE</name>
<dbReference type="GO" id="GO:0008239">
    <property type="term" value="F:dipeptidyl-peptidase activity"/>
    <property type="evidence" value="ECO:0007669"/>
    <property type="project" value="InterPro"/>
</dbReference>
<dbReference type="Pfam" id="PF02129">
    <property type="entry name" value="Peptidase_S15"/>
    <property type="match status" value="1"/>
</dbReference>
<comment type="caution">
    <text evidence="3">The sequence shown here is derived from an EMBL/GenBank/DDBJ whole genome shotgun (WGS) entry which is preliminary data.</text>
</comment>
<dbReference type="SMART" id="SM00939">
    <property type="entry name" value="PepX_C"/>
    <property type="match status" value="1"/>
</dbReference>
<dbReference type="Gene3D" id="1.10.3020.10">
    <property type="entry name" value="alpha-amino acid ester hydrolase ( Helical cap domain)"/>
    <property type="match status" value="1"/>
</dbReference>